<dbReference type="EMBL" id="JAWWNJ010000023">
    <property type="protein sequence ID" value="KAK7033427.1"/>
    <property type="molecule type" value="Genomic_DNA"/>
</dbReference>
<dbReference type="Gene3D" id="1.25.40.10">
    <property type="entry name" value="Tetratricopeptide repeat domain"/>
    <property type="match status" value="1"/>
</dbReference>
<proteinExistence type="predicted"/>
<dbReference type="Proteomes" id="UP001362999">
    <property type="component" value="Unassembled WGS sequence"/>
</dbReference>
<dbReference type="InterPro" id="IPR011990">
    <property type="entry name" value="TPR-like_helical_dom_sf"/>
</dbReference>
<dbReference type="SUPFAM" id="SSF48452">
    <property type="entry name" value="TPR-like"/>
    <property type="match status" value="1"/>
</dbReference>
<dbReference type="GO" id="GO:0016020">
    <property type="term" value="C:membrane"/>
    <property type="evidence" value="ECO:0007669"/>
    <property type="project" value="TreeGrafter"/>
</dbReference>
<name>A0AAW0C2Y6_9AGAR</name>
<keyword evidence="4" id="KW-1185">Reference proteome</keyword>
<dbReference type="GO" id="GO:0006620">
    <property type="term" value="P:post-translational protein targeting to endoplasmic reticulum membrane"/>
    <property type="evidence" value="ECO:0007669"/>
    <property type="project" value="TreeGrafter"/>
</dbReference>
<protein>
    <submittedName>
        <fullName evidence="3">TPR-like protein</fullName>
    </submittedName>
</protein>
<evidence type="ECO:0000256" key="2">
    <source>
        <dbReference type="ARBA" id="ARBA00022803"/>
    </source>
</evidence>
<dbReference type="InterPro" id="IPR047150">
    <property type="entry name" value="SGT"/>
</dbReference>
<keyword evidence="2" id="KW-0802">TPR repeat</keyword>
<dbReference type="GO" id="GO:0072380">
    <property type="term" value="C:TRC complex"/>
    <property type="evidence" value="ECO:0007669"/>
    <property type="project" value="TreeGrafter"/>
</dbReference>
<dbReference type="PANTHER" id="PTHR45831:SF2">
    <property type="entry name" value="LD24721P"/>
    <property type="match status" value="1"/>
</dbReference>
<dbReference type="GO" id="GO:0060090">
    <property type="term" value="F:molecular adaptor activity"/>
    <property type="evidence" value="ECO:0007669"/>
    <property type="project" value="TreeGrafter"/>
</dbReference>
<dbReference type="InterPro" id="IPR019734">
    <property type="entry name" value="TPR_rpt"/>
</dbReference>
<evidence type="ECO:0000313" key="3">
    <source>
        <dbReference type="EMBL" id="KAK7033427.1"/>
    </source>
</evidence>
<sequence>MTSVAALKAEGNTLFLAKNYLEAEKKYTAAIEASDAVDLRGLAVLHANRSACRLSLKRYLDAKVDATKATELDPNYAKAHARLATAQDQLGCPQKSKASWQNALDALPKTNLTAAEETQKTQYAAGLKAAMSANARMENTAHYIPQADPRGRGGTPFIWQGHGRMPWELAAPIVARFRTQGATPDDIRSSACVIHAAYENFMNGINKMNQLTPIQSTPGAMGGILGAVVDLTNGVMRDPRVMHLPDGDFISKYNKQITFEATARRAWTDGGPEVIVREALARQRTEGWDTTRPALSVTIRAWIMRAMLSSGIHQQHKVAVEFYRNCLTAIRTLRDHWILESSQNRGVIFDQSFVFGIQGLYLNAMMQSFDKSDVTSPQAVLGDLFKEAQDLVRDIEEALRQPRPPKTVDPGFVSSFFIYPKAKAFAMQGFYYNALALRCSADDPESGILFRKSAQQYLIAAESYPEDDEHHPGFLNVALEKMLSARTFPLSETLEVMKKIRLSVPKAKKIWERSALGAAGVWDRCDRVARQEQELRDAITAGRFTLDACVGMEVEAEDSGST</sequence>
<dbReference type="PANTHER" id="PTHR45831">
    <property type="entry name" value="LD24721P"/>
    <property type="match status" value="1"/>
</dbReference>
<accession>A0AAW0C2Y6</accession>
<evidence type="ECO:0000313" key="4">
    <source>
        <dbReference type="Proteomes" id="UP001362999"/>
    </source>
</evidence>
<gene>
    <name evidence="3" type="ORF">R3P38DRAFT_2922594</name>
</gene>
<dbReference type="SMART" id="SM00028">
    <property type="entry name" value="TPR"/>
    <property type="match status" value="3"/>
</dbReference>
<organism evidence="3 4">
    <name type="scientific">Favolaschia claudopus</name>
    <dbReference type="NCBI Taxonomy" id="2862362"/>
    <lineage>
        <taxon>Eukaryota</taxon>
        <taxon>Fungi</taxon>
        <taxon>Dikarya</taxon>
        <taxon>Basidiomycota</taxon>
        <taxon>Agaricomycotina</taxon>
        <taxon>Agaricomycetes</taxon>
        <taxon>Agaricomycetidae</taxon>
        <taxon>Agaricales</taxon>
        <taxon>Marasmiineae</taxon>
        <taxon>Mycenaceae</taxon>
        <taxon>Favolaschia</taxon>
    </lineage>
</organism>
<evidence type="ECO:0000256" key="1">
    <source>
        <dbReference type="ARBA" id="ARBA00022737"/>
    </source>
</evidence>
<comment type="caution">
    <text evidence="3">The sequence shown here is derived from an EMBL/GenBank/DDBJ whole genome shotgun (WGS) entry which is preliminary data.</text>
</comment>
<reference evidence="3 4" key="1">
    <citation type="journal article" date="2024" name="J Genomics">
        <title>Draft genome sequencing and assembly of Favolaschia claudopus CIRM-BRFM 2984 isolated from oak limbs.</title>
        <authorList>
            <person name="Navarro D."/>
            <person name="Drula E."/>
            <person name="Chaduli D."/>
            <person name="Cazenave R."/>
            <person name="Ahrendt S."/>
            <person name="Wang J."/>
            <person name="Lipzen A."/>
            <person name="Daum C."/>
            <person name="Barry K."/>
            <person name="Grigoriev I.V."/>
            <person name="Favel A."/>
            <person name="Rosso M.N."/>
            <person name="Martin F."/>
        </authorList>
    </citation>
    <scope>NUCLEOTIDE SEQUENCE [LARGE SCALE GENOMIC DNA]</scope>
    <source>
        <strain evidence="3 4">CIRM-BRFM 2984</strain>
    </source>
</reference>
<dbReference type="AlphaFoldDB" id="A0AAW0C2Y6"/>
<keyword evidence="1" id="KW-0677">Repeat</keyword>